<name>A0A137PCT6_CONC2</name>
<accession>A0A137PCT6</accession>
<evidence type="ECO:0000313" key="2">
    <source>
        <dbReference type="Proteomes" id="UP000070444"/>
    </source>
</evidence>
<organism evidence="1 2">
    <name type="scientific">Conidiobolus coronatus (strain ATCC 28846 / CBS 209.66 / NRRL 28638)</name>
    <name type="common">Delacroixia coronata</name>
    <dbReference type="NCBI Taxonomy" id="796925"/>
    <lineage>
        <taxon>Eukaryota</taxon>
        <taxon>Fungi</taxon>
        <taxon>Fungi incertae sedis</taxon>
        <taxon>Zoopagomycota</taxon>
        <taxon>Entomophthoromycotina</taxon>
        <taxon>Entomophthoromycetes</taxon>
        <taxon>Entomophthorales</taxon>
        <taxon>Ancylistaceae</taxon>
        <taxon>Conidiobolus</taxon>
    </lineage>
</organism>
<dbReference type="AlphaFoldDB" id="A0A137PCT6"/>
<dbReference type="Proteomes" id="UP000070444">
    <property type="component" value="Unassembled WGS sequence"/>
</dbReference>
<evidence type="ECO:0000313" key="1">
    <source>
        <dbReference type="EMBL" id="KXN72803.1"/>
    </source>
</evidence>
<dbReference type="EMBL" id="KQ964446">
    <property type="protein sequence ID" value="KXN72803.1"/>
    <property type="molecule type" value="Genomic_DNA"/>
</dbReference>
<keyword evidence="2" id="KW-1185">Reference proteome</keyword>
<sequence length="338" mass="39151">MIEDSDLIGLNKAIEGLTLGELDSEEKLQTKNQVFSRVLDALVSTNAECWWCVDTIRPFALLLMECLLESNETSRLYESKLISQLGNCFKCIDCYYSSRSILYINFTKRFGMDFTKQAFSQFYTFDSIRIRNQCHEVKKDVDQQPENDQTITKLETIMCVYQILRYPASFIHSTEITEHLVNFIKQIDSTSTSYFTNIEMLGLVPLGLYPDDAIKKWVVSIIESWKPLIQQLLPTDPEKAYLFYSISNTVLYSFNLIQNTRMYSIDSLLCSNGENEAEFTEQISFQDNEHSVLLSSYSTSVEMLNFSLNMILTRFGNICQILFLSFQKIILKIRLLNL</sequence>
<protein>
    <submittedName>
        <fullName evidence="1">Uncharacterized protein</fullName>
    </submittedName>
</protein>
<gene>
    <name evidence="1" type="ORF">CONCODRAFT_125972</name>
</gene>
<reference evidence="1 2" key="1">
    <citation type="journal article" date="2015" name="Genome Biol. Evol.">
        <title>Phylogenomic analyses indicate that early fungi evolved digesting cell walls of algal ancestors of land plants.</title>
        <authorList>
            <person name="Chang Y."/>
            <person name="Wang S."/>
            <person name="Sekimoto S."/>
            <person name="Aerts A.L."/>
            <person name="Choi C."/>
            <person name="Clum A."/>
            <person name="LaButti K.M."/>
            <person name="Lindquist E.A."/>
            <person name="Yee Ngan C."/>
            <person name="Ohm R.A."/>
            <person name="Salamov A.A."/>
            <person name="Grigoriev I.V."/>
            <person name="Spatafora J.W."/>
            <person name="Berbee M.L."/>
        </authorList>
    </citation>
    <scope>NUCLEOTIDE SEQUENCE [LARGE SCALE GENOMIC DNA]</scope>
    <source>
        <strain evidence="1 2">NRRL 28638</strain>
    </source>
</reference>
<proteinExistence type="predicted"/>